<accession>A0A8C5CAE4</accession>
<comment type="similarity">
    <text evidence="2">Belongs to the MAP7 family.</text>
</comment>
<feature type="compositionally biased region" description="Basic and acidic residues" evidence="7">
    <location>
        <begin position="482"/>
        <end position="495"/>
    </location>
</feature>
<dbReference type="Ensembl" id="ENSGMOT00000067401.1">
    <property type="protein sequence ID" value="ENSGMOP00000058771.1"/>
    <property type="gene ID" value="ENSGMOG00000024856.1"/>
</dbReference>
<organism evidence="8 9">
    <name type="scientific">Gadus morhua</name>
    <name type="common">Atlantic cod</name>
    <dbReference type="NCBI Taxonomy" id="8049"/>
    <lineage>
        <taxon>Eukaryota</taxon>
        <taxon>Metazoa</taxon>
        <taxon>Chordata</taxon>
        <taxon>Craniata</taxon>
        <taxon>Vertebrata</taxon>
        <taxon>Euteleostomi</taxon>
        <taxon>Actinopterygii</taxon>
        <taxon>Neopterygii</taxon>
        <taxon>Teleostei</taxon>
        <taxon>Neoteleostei</taxon>
        <taxon>Acanthomorphata</taxon>
        <taxon>Zeiogadaria</taxon>
        <taxon>Gadariae</taxon>
        <taxon>Gadiformes</taxon>
        <taxon>Gadoidei</taxon>
        <taxon>Gadidae</taxon>
        <taxon>Gadus</taxon>
    </lineage>
</organism>
<evidence type="ECO:0000256" key="4">
    <source>
        <dbReference type="ARBA" id="ARBA00023054"/>
    </source>
</evidence>
<evidence type="ECO:0000256" key="1">
    <source>
        <dbReference type="ARBA" id="ARBA00004245"/>
    </source>
</evidence>
<evidence type="ECO:0000256" key="2">
    <source>
        <dbReference type="ARBA" id="ARBA00007525"/>
    </source>
</evidence>
<keyword evidence="9" id="KW-1185">Reference proteome</keyword>
<feature type="compositionally biased region" description="Low complexity" evidence="7">
    <location>
        <begin position="73"/>
        <end position="82"/>
    </location>
</feature>
<evidence type="ECO:0000256" key="6">
    <source>
        <dbReference type="SAM" id="Coils"/>
    </source>
</evidence>
<dbReference type="Proteomes" id="UP000694546">
    <property type="component" value="Chromosome 6"/>
</dbReference>
<dbReference type="GO" id="GO:0015630">
    <property type="term" value="C:microtubule cytoskeleton"/>
    <property type="evidence" value="ECO:0007669"/>
    <property type="project" value="InterPro"/>
</dbReference>
<dbReference type="OrthoDB" id="10066352at2759"/>
<dbReference type="Pfam" id="PF05672">
    <property type="entry name" value="MAP7"/>
    <property type="match status" value="1"/>
</dbReference>
<dbReference type="GO" id="GO:0000226">
    <property type="term" value="P:microtubule cytoskeleton organization"/>
    <property type="evidence" value="ECO:0007669"/>
    <property type="project" value="InterPro"/>
</dbReference>
<feature type="compositionally biased region" description="Basic and acidic residues" evidence="7">
    <location>
        <begin position="548"/>
        <end position="706"/>
    </location>
</feature>
<dbReference type="GeneTree" id="ENSGT00950000182941"/>
<feature type="region of interest" description="Disordered" evidence="7">
    <location>
        <begin position="313"/>
        <end position="750"/>
    </location>
</feature>
<dbReference type="OMA" id="MERSCAG"/>
<dbReference type="InterPro" id="IPR008604">
    <property type="entry name" value="MAP7_fam"/>
</dbReference>
<evidence type="ECO:0000313" key="8">
    <source>
        <dbReference type="Ensembl" id="ENSGMOP00000058771.1"/>
    </source>
</evidence>
<keyword evidence="3" id="KW-0963">Cytoplasm</keyword>
<dbReference type="PANTHER" id="PTHR15073:SF2">
    <property type="entry name" value="MAP7 DOMAIN-CONTAINING PROTEIN 1"/>
    <property type="match status" value="1"/>
</dbReference>
<sequence length="820" mass="92382">MNTMDSNKDIEVDMEGNGFPPATSPEVSLVRPDPEGESCPARSESPFRRRGPSSKVEALRRSGAPTPKADLTSPASPASPVPRSKRDLVKSDDRQSLARARREEKAKYLEELGQIQAVKQSHWQEKEERARQLRDQQLEERRRRLEEQRLLAEKRRCALEERQQLKLEKNKERYEAAVQRSVKKSWAEIRQQRWSWAGGLGQNPGHKDSGCSVSTVNLTNHADSVLTKRLSKSSATLWTSPNRNRSLALSPWESSVVDRLMTPTLAFLARSRSAASVLANGKDSQSPLCPRSASASPLAPCFHRQLHRCSQRWGVTASSPDIAARRHSSTPMDKNKKEKRDKERENEKEKRDKERENEKEKSSLAREKVVKKRQSMPSMRIRPDPSPSPLSRQRPDAPAGTPKGRPSSPASARTSSPRPSSPRPSSPRPSPGRAGAGRTPPGRASTPGRASPSTPKHRPRRAMTPVRIEHRASSPSPAPLGRTRDRRPNTPEPRRGSPVVPTLTVSHAPTAQSSAPIPSPASLHSQSARSPGGDAATSPAGRSTGGTTDREEAGRLLTERRRQARERREKEEEERRQQEESDRVLNEERLVREEEERRRREEEARVEAEEQGRRDETQRLQDEQEAQERAKVEQEEQELLLRQKEEVEAKAREEAEKQRLEREKHFQKEEQERLERKKRLEEIMKRTRKTDPKESKPLMKPDDQMKPVDSNKACADYQPRSEILPTNHKTENGQNGRDSGPGGDMVNGLTNLQENGLSAKEAPPLFEEIIQLTNHGNSTNGGRDKPQSDALAEPILAFESEEPFMKKASPMKPQHVAEVL</sequence>
<proteinExistence type="inferred from homology"/>
<feature type="compositionally biased region" description="Low complexity" evidence="7">
    <location>
        <begin position="404"/>
        <end position="418"/>
    </location>
</feature>
<feature type="compositionally biased region" description="Low complexity" evidence="7">
    <location>
        <begin position="431"/>
        <end position="445"/>
    </location>
</feature>
<evidence type="ECO:0000313" key="9">
    <source>
        <dbReference type="Proteomes" id="UP000694546"/>
    </source>
</evidence>
<keyword evidence="4 6" id="KW-0175">Coiled coil</keyword>
<feature type="compositionally biased region" description="Basic and acidic residues" evidence="7">
    <location>
        <begin position="84"/>
        <end position="103"/>
    </location>
</feature>
<gene>
    <name evidence="8" type="primary">MAP7D1</name>
</gene>
<feature type="compositionally biased region" description="Low complexity" evidence="7">
    <location>
        <begin position="508"/>
        <end position="522"/>
    </location>
</feature>
<keyword evidence="5" id="KW-0206">Cytoskeleton</keyword>
<feature type="compositionally biased region" description="Basic and acidic residues" evidence="7">
    <location>
        <begin position="333"/>
        <end position="368"/>
    </location>
</feature>
<evidence type="ECO:0000256" key="3">
    <source>
        <dbReference type="ARBA" id="ARBA00022490"/>
    </source>
</evidence>
<comment type="subcellular location">
    <subcellularLocation>
        <location evidence="1">Cytoplasm</location>
        <location evidence="1">Cytoskeleton</location>
    </subcellularLocation>
</comment>
<name>A0A8C5CAE4_GADMO</name>
<reference evidence="8" key="2">
    <citation type="submission" date="2025-09" db="UniProtKB">
        <authorList>
            <consortium name="Ensembl"/>
        </authorList>
    </citation>
    <scope>IDENTIFICATION</scope>
</reference>
<feature type="region of interest" description="Disordered" evidence="7">
    <location>
        <begin position="766"/>
        <end position="793"/>
    </location>
</feature>
<feature type="compositionally biased region" description="Basic and acidic residues" evidence="7">
    <location>
        <begin position="1"/>
        <end position="11"/>
    </location>
</feature>
<protein>
    <submittedName>
        <fullName evidence="8">MAP7 domain containing 1</fullName>
    </submittedName>
</protein>
<reference evidence="8" key="1">
    <citation type="submission" date="2025-08" db="UniProtKB">
        <authorList>
            <consortium name="Ensembl"/>
        </authorList>
    </citation>
    <scope>IDENTIFICATION</scope>
</reference>
<feature type="compositionally biased region" description="Polar residues" evidence="7">
    <location>
        <begin position="771"/>
        <end position="781"/>
    </location>
</feature>
<feature type="coiled-coil region" evidence="6">
    <location>
        <begin position="135"/>
        <end position="177"/>
    </location>
</feature>
<feature type="compositionally biased region" description="Pro residues" evidence="7">
    <location>
        <begin position="419"/>
        <end position="430"/>
    </location>
</feature>
<evidence type="ECO:0000256" key="5">
    <source>
        <dbReference type="ARBA" id="ARBA00023212"/>
    </source>
</evidence>
<dbReference type="AlphaFoldDB" id="A0A8C5CAE4"/>
<feature type="region of interest" description="Disordered" evidence="7">
    <location>
        <begin position="1"/>
        <end position="103"/>
    </location>
</feature>
<dbReference type="PANTHER" id="PTHR15073">
    <property type="entry name" value="MICROTUBULE-ASSOCIATED PROTEIN"/>
    <property type="match status" value="1"/>
</dbReference>
<evidence type="ECO:0000256" key="7">
    <source>
        <dbReference type="SAM" id="MobiDB-lite"/>
    </source>
</evidence>
<dbReference type="InterPro" id="IPR051483">
    <property type="entry name" value="MAP7_domain-containing"/>
</dbReference>